<dbReference type="Pfam" id="PF01965">
    <property type="entry name" value="DJ-1_PfpI"/>
    <property type="match status" value="1"/>
</dbReference>
<proteinExistence type="predicted"/>
<dbReference type="PANTHER" id="PTHR43130">
    <property type="entry name" value="ARAC-FAMILY TRANSCRIPTIONAL REGULATOR"/>
    <property type="match status" value="1"/>
</dbReference>
<dbReference type="InterPro" id="IPR052158">
    <property type="entry name" value="INH-QAR"/>
</dbReference>
<dbReference type="OrthoDB" id="5424793at2759"/>
<dbReference type="GeneID" id="30004217"/>
<comment type="caution">
    <text evidence="2">The sequence shown here is derived from an EMBL/GenBank/DDBJ whole genome shotgun (WGS) entry which is preliminary data.</text>
</comment>
<evidence type="ECO:0000313" key="2">
    <source>
        <dbReference type="EMBL" id="OAP64075.1"/>
    </source>
</evidence>
<dbReference type="InterPro" id="IPR002818">
    <property type="entry name" value="DJ-1/PfpI"/>
</dbReference>
<gene>
    <name evidence="2" type="ORF">AYL99_00047</name>
</gene>
<dbReference type="EMBL" id="LVYI01000001">
    <property type="protein sequence ID" value="OAP64075.1"/>
    <property type="molecule type" value="Genomic_DNA"/>
</dbReference>
<dbReference type="STRING" id="1367422.A0A178ZYH6"/>
<dbReference type="Proteomes" id="UP000078343">
    <property type="component" value="Unassembled WGS sequence"/>
</dbReference>
<evidence type="ECO:0000313" key="3">
    <source>
        <dbReference type="Proteomes" id="UP000078343"/>
    </source>
</evidence>
<name>A0A178ZYH6_9EURO</name>
<organism evidence="2 3">
    <name type="scientific">Fonsecaea erecta</name>
    <dbReference type="NCBI Taxonomy" id="1367422"/>
    <lineage>
        <taxon>Eukaryota</taxon>
        <taxon>Fungi</taxon>
        <taxon>Dikarya</taxon>
        <taxon>Ascomycota</taxon>
        <taxon>Pezizomycotina</taxon>
        <taxon>Eurotiomycetes</taxon>
        <taxon>Chaetothyriomycetidae</taxon>
        <taxon>Chaetothyriales</taxon>
        <taxon>Herpotrichiellaceae</taxon>
        <taxon>Fonsecaea</taxon>
    </lineage>
</organism>
<dbReference type="AlphaFoldDB" id="A0A178ZYH6"/>
<evidence type="ECO:0000259" key="1">
    <source>
        <dbReference type="Pfam" id="PF01965"/>
    </source>
</evidence>
<keyword evidence="3" id="KW-1185">Reference proteome</keyword>
<dbReference type="PANTHER" id="PTHR43130:SF7">
    <property type="entry name" value="DJ-1_PFPI DOMAIN-CONTAINING PROTEIN"/>
    <property type="match status" value="1"/>
</dbReference>
<accession>A0A178ZYH6</accession>
<dbReference type="InterPro" id="IPR029062">
    <property type="entry name" value="Class_I_gatase-like"/>
</dbReference>
<dbReference type="SUPFAM" id="SSF52317">
    <property type="entry name" value="Class I glutamine amidotransferase-like"/>
    <property type="match status" value="1"/>
</dbReference>
<dbReference type="Gene3D" id="3.40.50.880">
    <property type="match status" value="1"/>
</dbReference>
<protein>
    <recommendedName>
        <fullName evidence="1">DJ-1/PfpI domain-containing protein</fullName>
    </recommendedName>
</protein>
<feature type="domain" description="DJ-1/PfpI" evidence="1">
    <location>
        <begin position="53"/>
        <end position="179"/>
    </location>
</feature>
<dbReference type="RefSeq" id="XP_018697442.1">
    <property type="nucleotide sequence ID" value="XM_018831563.1"/>
</dbReference>
<sequence>MSTVPSLRIGILLIPPVQLLDASAIDLFGMLSHNYLEACGLPKALVDLAIQVEIHYIAATGSGTHASMTSSATLPVTDSLSSPAVQPGQLDALLIPGPDPNLIPEDDILAFLRAHKEAGKTDFLIICTGSFPAGYAGLLNGKTVTGPRGLLGKLKEKFPAAKFVDRRWERDGRIWSSGRFPVLPRLPSHFLRYTPSVDFIVGISYSISLLIADFSGGITNGLDLTAAYLHHKVQKELADLVCAMAEVGDRPQDYDSGKASNTLWWMWLVLRSLVKGKSKGGAKALQKED</sequence>
<reference evidence="2 3" key="1">
    <citation type="submission" date="2016-04" db="EMBL/GenBank/DDBJ databases">
        <title>Draft genome of Fonsecaea erecta CBS 125763.</title>
        <authorList>
            <person name="Weiss V.A."/>
            <person name="Vicente V.A."/>
            <person name="Raittz R.T."/>
            <person name="Moreno L.F."/>
            <person name="De Souza E.M."/>
            <person name="Pedrosa F.O."/>
            <person name="Steffens M.B."/>
            <person name="Faoro H."/>
            <person name="Tadra-Sfeir M.Z."/>
            <person name="Najafzadeh M.J."/>
            <person name="Felipe M.S."/>
            <person name="Teixeira M."/>
            <person name="Sun J."/>
            <person name="Xi L."/>
            <person name="Gomes R."/>
            <person name="De Azevedo C.M."/>
            <person name="Salgado C.G."/>
            <person name="Da Silva M.B."/>
            <person name="Nascimento M.F."/>
            <person name="Queiroz-Telles F."/>
            <person name="Attili D.S."/>
            <person name="Gorbushina A."/>
        </authorList>
    </citation>
    <scope>NUCLEOTIDE SEQUENCE [LARGE SCALE GENOMIC DNA]</scope>
    <source>
        <strain evidence="2 3">CBS 125763</strain>
    </source>
</reference>